<name>A0AAV1TK85_9STRA</name>
<evidence type="ECO:0000313" key="1">
    <source>
        <dbReference type="EMBL" id="CAK7922750.1"/>
    </source>
</evidence>
<reference evidence="1" key="1">
    <citation type="submission" date="2024-01" db="EMBL/GenBank/DDBJ databases">
        <authorList>
            <person name="Webb A."/>
        </authorList>
    </citation>
    <scope>NUCLEOTIDE SEQUENCE</scope>
    <source>
        <strain evidence="1">Pm1</strain>
    </source>
</reference>
<proteinExistence type="predicted"/>
<evidence type="ECO:0000313" key="2">
    <source>
        <dbReference type="Proteomes" id="UP001162060"/>
    </source>
</evidence>
<organism evidence="1 2">
    <name type="scientific">Peronospora matthiolae</name>
    <dbReference type="NCBI Taxonomy" id="2874970"/>
    <lineage>
        <taxon>Eukaryota</taxon>
        <taxon>Sar</taxon>
        <taxon>Stramenopiles</taxon>
        <taxon>Oomycota</taxon>
        <taxon>Peronosporomycetes</taxon>
        <taxon>Peronosporales</taxon>
        <taxon>Peronosporaceae</taxon>
        <taxon>Peronospora</taxon>
    </lineage>
</organism>
<dbReference type="AlphaFoldDB" id="A0AAV1TK85"/>
<gene>
    <name evidence="1" type="ORF">PM001_LOCUS7921</name>
</gene>
<protein>
    <recommendedName>
        <fullName evidence="3">Mitochondrial fission protein ELM1</fullName>
    </recommendedName>
</protein>
<dbReference type="SUPFAM" id="SSF53756">
    <property type="entry name" value="UDP-Glycosyltransferase/glycogen phosphorylase"/>
    <property type="match status" value="1"/>
</dbReference>
<dbReference type="PANTHER" id="PTHR33986">
    <property type="entry name" value="OS02G0535700 PROTEIN"/>
    <property type="match status" value="1"/>
</dbReference>
<dbReference type="InterPro" id="IPR009367">
    <property type="entry name" value="Elm1-like"/>
</dbReference>
<comment type="caution">
    <text evidence="1">The sequence shown here is derived from an EMBL/GenBank/DDBJ whole genome shotgun (WGS) entry which is preliminary data.</text>
</comment>
<sequence length="409" mass="45194">MVVIDVVRDSCHRMEKTRVMVNRYRCGTTSTNPIVRVLVLGNGAAGAEKQALALGHKLRQHLKTRLHCLPVDCVRVTLGTARGIPPVLQVVGARIMRNPVFGYKEQESTRSLLALDQDLHTFTVAIGCGGSTVALGVMMKQVAPTTTFNVQIQHPRVPLSWFDAVVVPRHDVLRTRDGATNLFCTSGSIHAVTRDLLLHHGCKWSKELDEKLYGRQTRVVWLVGGPCRGFGFTEHEADDMVEELGRALLRGDYDEVAVLVTFSRRTPDIVKKVIRRGLYAKLPLPGQVLVWNGTERRNPYYALLATASCIVTTPDSISMTTEAIAAGKPVFTLGAATCKGKFLRFHEYMFKLKATAPFIADDVAASLRRKADEADSASSRARAMFENETSEIVDSIATRIDDALQRTRP</sequence>
<evidence type="ECO:0008006" key="3">
    <source>
        <dbReference type="Google" id="ProtNLM"/>
    </source>
</evidence>
<dbReference type="EMBL" id="CAKLBY020000066">
    <property type="protein sequence ID" value="CAK7922750.1"/>
    <property type="molecule type" value="Genomic_DNA"/>
</dbReference>
<accession>A0AAV1TK85</accession>
<dbReference type="PANTHER" id="PTHR33986:SF15">
    <property type="entry name" value="MITOCHONDRIAL FISSION PROTEIN ELM1"/>
    <property type="match status" value="1"/>
</dbReference>
<dbReference type="Pfam" id="PF06258">
    <property type="entry name" value="Mito_fiss_Elm1"/>
    <property type="match status" value="1"/>
</dbReference>
<dbReference type="Proteomes" id="UP001162060">
    <property type="component" value="Unassembled WGS sequence"/>
</dbReference>